<feature type="non-terminal residue" evidence="1">
    <location>
        <position position="1"/>
    </location>
</feature>
<dbReference type="AlphaFoldDB" id="A0A382YQG3"/>
<sequence>AIYGIGQAWSQPIPSIEDSQTLGALSSHCQMLADQINKIPFSKDSVPVRLWLHLTWICRNHKDMEYIFQLFGCLANDKQDYFNRILISYCGYYPQLLKDKIGTFLRYADANALAIPADTLGKIFEQNDELFFLVFNKLDKNPAYLEQLFRNPNAPSFFNVYSGQNKAMRYKTIVKEAQIKQANFDHIRGFVKDKEVDQYLLHSCPLNKEFQSLYNETVANLSLDDFLEENSKVHHLCQRLKAAKYITEESHPILRSLNVNAL</sequence>
<gene>
    <name evidence="1" type="ORF">METZ01_LOCUS437602</name>
</gene>
<organism evidence="1">
    <name type="scientific">marine metagenome</name>
    <dbReference type="NCBI Taxonomy" id="408172"/>
    <lineage>
        <taxon>unclassified sequences</taxon>
        <taxon>metagenomes</taxon>
        <taxon>ecological metagenomes</taxon>
    </lineage>
</organism>
<proteinExistence type="predicted"/>
<accession>A0A382YQG3</accession>
<evidence type="ECO:0000313" key="1">
    <source>
        <dbReference type="EMBL" id="SVD84748.1"/>
    </source>
</evidence>
<reference evidence="1" key="1">
    <citation type="submission" date="2018-05" db="EMBL/GenBank/DDBJ databases">
        <authorList>
            <person name="Lanie J.A."/>
            <person name="Ng W.-L."/>
            <person name="Kazmierczak K.M."/>
            <person name="Andrzejewski T.M."/>
            <person name="Davidsen T.M."/>
            <person name="Wayne K.J."/>
            <person name="Tettelin H."/>
            <person name="Glass J.I."/>
            <person name="Rusch D."/>
            <person name="Podicherti R."/>
            <person name="Tsui H.-C.T."/>
            <person name="Winkler M.E."/>
        </authorList>
    </citation>
    <scope>NUCLEOTIDE SEQUENCE</scope>
</reference>
<protein>
    <submittedName>
        <fullName evidence="1">Uncharacterized protein</fullName>
    </submittedName>
</protein>
<feature type="non-terminal residue" evidence="1">
    <location>
        <position position="262"/>
    </location>
</feature>
<dbReference type="EMBL" id="UINC01177225">
    <property type="protein sequence ID" value="SVD84748.1"/>
    <property type="molecule type" value="Genomic_DNA"/>
</dbReference>
<name>A0A382YQG3_9ZZZZ</name>